<dbReference type="PANTHER" id="PTHR31956:SF8">
    <property type="entry name" value="ACID PHOSPHATASE PHOA (AFU_ORTHOLOGUE AFUA_1G03570)"/>
    <property type="match status" value="1"/>
</dbReference>
<comment type="caution">
    <text evidence="3">The sequence shown here is derived from an EMBL/GenBank/DDBJ whole genome shotgun (WGS) entry which is preliminary data.</text>
</comment>
<dbReference type="SUPFAM" id="SSF53649">
    <property type="entry name" value="Alkaline phosphatase-like"/>
    <property type="match status" value="1"/>
</dbReference>
<dbReference type="InterPro" id="IPR007312">
    <property type="entry name" value="Phosphoesterase"/>
</dbReference>
<proteinExistence type="predicted"/>
<dbReference type="InterPro" id="IPR017850">
    <property type="entry name" value="Alkaline_phosphatase_core_sf"/>
</dbReference>
<dbReference type="GO" id="GO:0016788">
    <property type="term" value="F:hydrolase activity, acting on ester bonds"/>
    <property type="evidence" value="ECO:0007669"/>
    <property type="project" value="InterPro"/>
</dbReference>
<dbReference type="PATRIC" id="fig|229920.5.peg.2920"/>
<name>A0A0P6WXT8_9CHLR</name>
<organism evidence="3 4">
    <name type="scientific">Leptolinea tardivitalis</name>
    <dbReference type="NCBI Taxonomy" id="229920"/>
    <lineage>
        <taxon>Bacteria</taxon>
        <taxon>Bacillati</taxon>
        <taxon>Chloroflexota</taxon>
        <taxon>Anaerolineae</taxon>
        <taxon>Anaerolineales</taxon>
        <taxon>Anaerolineaceae</taxon>
        <taxon>Leptolinea</taxon>
    </lineage>
</organism>
<dbReference type="RefSeq" id="WP_062422917.1">
    <property type="nucleotide sequence ID" value="NZ_BBYA01000011.1"/>
</dbReference>
<reference evidence="3 4" key="1">
    <citation type="submission" date="2015-07" db="EMBL/GenBank/DDBJ databases">
        <title>Genome sequence of Leptolinea tardivitalis DSM 16556.</title>
        <authorList>
            <person name="Hemp J."/>
            <person name="Ward L.M."/>
            <person name="Pace L.A."/>
            <person name="Fischer W.W."/>
        </authorList>
    </citation>
    <scope>NUCLEOTIDE SEQUENCE [LARGE SCALE GENOMIC DNA]</scope>
    <source>
        <strain evidence="3 4">YMTK-2</strain>
    </source>
</reference>
<feature type="chain" id="PRO_5006132704" description="Acid phosphatase" evidence="2">
    <location>
        <begin position="22"/>
        <end position="337"/>
    </location>
</feature>
<dbReference type="AlphaFoldDB" id="A0A0P6WXT8"/>
<keyword evidence="2" id="KW-0732">Signal</keyword>
<dbReference type="STRING" id="229920.ADM99_12975"/>
<evidence type="ECO:0000313" key="3">
    <source>
        <dbReference type="EMBL" id="KPL71163.1"/>
    </source>
</evidence>
<dbReference type="OrthoDB" id="9770871at2"/>
<dbReference type="EMBL" id="LGCK01000012">
    <property type="protein sequence ID" value="KPL71163.1"/>
    <property type="molecule type" value="Genomic_DNA"/>
</dbReference>
<evidence type="ECO:0000256" key="1">
    <source>
        <dbReference type="ARBA" id="ARBA00022801"/>
    </source>
</evidence>
<dbReference type="Gene3D" id="3.40.720.10">
    <property type="entry name" value="Alkaline Phosphatase, subunit A"/>
    <property type="match status" value="1"/>
</dbReference>
<gene>
    <name evidence="3" type="ORF">ADM99_12975</name>
</gene>
<evidence type="ECO:0008006" key="5">
    <source>
        <dbReference type="Google" id="ProtNLM"/>
    </source>
</evidence>
<evidence type="ECO:0000256" key="2">
    <source>
        <dbReference type="SAM" id="SignalP"/>
    </source>
</evidence>
<dbReference type="PROSITE" id="PS51257">
    <property type="entry name" value="PROKAR_LIPOPROTEIN"/>
    <property type="match status" value="1"/>
</dbReference>
<sequence>MSRFFLALSCILLLVTGCTPAPLPPASTLEPTITEQMPSITPLPTKTPTRVTLTPTILPTVTPSPTPRPVPTFKYIVMILFENKEFGFVIGNSQMPNYNRLARENALLTQEFAITHPSLPNYLALIGGDTFGITRSCEDCFFSAHTLVDDIEAAGLTWKTYQEDFPRPCFLGSSLTYAQKHNPFIYFDSIRLDKDRCESHIVNLNELPNDLASGSLPNFVFITPNICHSAHDCDLKTADTWLGPWVEQLQAYPGMRENGLIILTWDEGQGNHGCCGLDPAGGRVATVFISNKVKSGIQDATPYTHYSILKTISAAWNLPYIGKAALEENRLITGIWQ</sequence>
<dbReference type="Proteomes" id="UP000050430">
    <property type="component" value="Unassembled WGS sequence"/>
</dbReference>
<dbReference type="PANTHER" id="PTHR31956">
    <property type="entry name" value="NON-SPECIFIC PHOSPHOLIPASE C4-RELATED"/>
    <property type="match status" value="1"/>
</dbReference>
<evidence type="ECO:0000313" key="4">
    <source>
        <dbReference type="Proteomes" id="UP000050430"/>
    </source>
</evidence>
<accession>A0A0P6WXT8</accession>
<dbReference type="GO" id="GO:0009395">
    <property type="term" value="P:phospholipid catabolic process"/>
    <property type="evidence" value="ECO:0007669"/>
    <property type="project" value="TreeGrafter"/>
</dbReference>
<keyword evidence="1" id="KW-0378">Hydrolase</keyword>
<protein>
    <recommendedName>
        <fullName evidence="5">Acid phosphatase</fullName>
    </recommendedName>
</protein>
<feature type="signal peptide" evidence="2">
    <location>
        <begin position="1"/>
        <end position="21"/>
    </location>
</feature>
<keyword evidence="4" id="KW-1185">Reference proteome</keyword>
<dbReference type="Pfam" id="PF04185">
    <property type="entry name" value="Phosphoesterase"/>
    <property type="match status" value="1"/>
</dbReference>